<feature type="compositionally biased region" description="Low complexity" evidence="8">
    <location>
        <begin position="851"/>
        <end position="869"/>
    </location>
</feature>
<dbReference type="GO" id="GO:1904380">
    <property type="term" value="P:endoplasmic reticulum mannose trimming"/>
    <property type="evidence" value="ECO:0007669"/>
    <property type="project" value="InterPro"/>
</dbReference>
<keyword evidence="6" id="KW-0479">Metal-binding</keyword>
<evidence type="ECO:0000313" key="10">
    <source>
        <dbReference type="Proteomes" id="UP001251528"/>
    </source>
</evidence>
<feature type="active site" evidence="5">
    <location>
        <position position="324"/>
    </location>
</feature>
<evidence type="ECO:0000256" key="7">
    <source>
        <dbReference type="RuleBase" id="RU361193"/>
    </source>
</evidence>
<feature type="region of interest" description="Disordered" evidence="8">
    <location>
        <begin position="813"/>
        <end position="880"/>
    </location>
</feature>
<dbReference type="GO" id="GO:0044322">
    <property type="term" value="C:endoplasmic reticulum quality control compartment"/>
    <property type="evidence" value="ECO:0007669"/>
    <property type="project" value="GOC"/>
</dbReference>
<keyword evidence="7" id="KW-0326">Glycosidase</keyword>
<evidence type="ECO:0000256" key="5">
    <source>
        <dbReference type="PIRSR" id="PIRSR601382-1"/>
    </source>
</evidence>
<evidence type="ECO:0000256" key="8">
    <source>
        <dbReference type="SAM" id="MobiDB-lite"/>
    </source>
</evidence>
<reference evidence="9" key="1">
    <citation type="submission" date="2023-06" db="EMBL/GenBank/DDBJ databases">
        <title>Conoideocrella luteorostrata (Hypocreales: Clavicipitaceae), a potential biocontrol fungus for elongate hemlock scale in United States Christmas tree production areas.</title>
        <authorList>
            <person name="Barrett H."/>
            <person name="Lovett B."/>
            <person name="Macias A.M."/>
            <person name="Stajich J.E."/>
            <person name="Kasson M.T."/>
        </authorList>
    </citation>
    <scope>NUCLEOTIDE SEQUENCE</scope>
    <source>
        <strain evidence="9">ARSEF 14590</strain>
    </source>
</reference>
<dbReference type="PRINTS" id="PR00747">
    <property type="entry name" value="GLYHDRLASE47"/>
</dbReference>
<keyword evidence="3" id="KW-0256">Endoplasmic reticulum</keyword>
<proteinExistence type="inferred from homology"/>
<dbReference type="GO" id="GO:0005975">
    <property type="term" value="P:carbohydrate metabolic process"/>
    <property type="evidence" value="ECO:0007669"/>
    <property type="project" value="InterPro"/>
</dbReference>
<dbReference type="InterPro" id="IPR036026">
    <property type="entry name" value="Seven-hairpin_glycosidases"/>
</dbReference>
<accession>A0AAJ0CZP6</accession>
<dbReference type="InterPro" id="IPR001382">
    <property type="entry name" value="Glyco_hydro_47"/>
</dbReference>
<evidence type="ECO:0000256" key="3">
    <source>
        <dbReference type="ARBA" id="ARBA00022824"/>
    </source>
</evidence>
<dbReference type="GO" id="GO:0036503">
    <property type="term" value="P:ERAD pathway"/>
    <property type="evidence" value="ECO:0007669"/>
    <property type="project" value="UniProtKB-ARBA"/>
</dbReference>
<sequence length="1091" mass="121352">MRADRLAQLRQDTVDMFYHGFSNYMKHAFPEDELRPLTCGPLTRDRNDPTRIELNDALGNYSLTLIDSLSTLAILAGGPQDGSYTGPRALSDFHDGVAQFVHHYGDGRHGPSGMGARARGFDLDSKVQVFETVIRGLGGLLSAHLFAVGELPITGYYPRPLEGFRSDDPLEHAPIAWPNGLKYDGQLLRLALDLAERLLPAFYTKTGIPYPRVNLRTGIPFYVNSPLNGGSEEGKEEDVDGNENHGQDVRVEITETCSAGAGSLILEFTVLSRLTGDPRFENAAKRAFWEVWRRRSEIGLIGNGIDAERGSWIGPHSGIGAGMDSFFEYAFKSHVLLSGQETPNATKWTRSRKTSTTSWLDPNSLHDPLPREMHSSDSFLRAWHEAHASVKRHIYTDKSHFPYYSNSHRATGQPYTMWIDSLGAFYPGLLALAGEVEEAIEANLVYTALWTRYSALPERWSIRENNVEPGIGWWPGRPEFIESTYYIYRATKDPWYLHVGEMVLRDIRRRCYAPCGWAGLQDVRTGEKQNRMESFFLGETTKYMYLLFDPDHPLNNLDAAYVFTTEGHPLVIPKKHAATEAAETRGGKHQASHHHQQQETGVVSVPSHGENFTNTCPAPPPLEEPLTGSSTAARRDLFGVSRFTNLYNTPNIHGPMQEVLVHDDRKGQVTKYRAVSNHTIFPWTLPPTMLPPNGTCTAPPQRIISAIEFPATDAASSLMSRFGVSLAWYSYLGPTITNLEGLRLQLEREFSDRYAEHVWKITHVGSTQLGRHETVFFHGEHVRQLRDDAFTALRRKDVVDIQLLVDTSVAANSSSYSSSFSPNPEHADNPDNLDNANVNANPSSRPRHSGSSSSSSSSSSTTTTTTTTTDQEESQSLHVLPSESLFKNFLRAVTSVFDPSETSPPESEQASPPPTSFYTFQAFISLGPGAHPVPAVLDTPIPDGPSFNALDPVSNFPWTTIHLADQACEEPLPDHVPKQHQVIVLRRGGCSFSEKVNNIPAFIPHRDALQLVIVVDELDEQGRHADELPRPLLESEQLTPKGLKRLHGVPLVLMRVGRGEYDLFGRALAVGMRRKYTIQSQGLIIENAVVL</sequence>
<organism evidence="9 10">
    <name type="scientific">Conoideocrella luteorostrata</name>
    <dbReference type="NCBI Taxonomy" id="1105319"/>
    <lineage>
        <taxon>Eukaryota</taxon>
        <taxon>Fungi</taxon>
        <taxon>Dikarya</taxon>
        <taxon>Ascomycota</taxon>
        <taxon>Pezizomycotina</taxon>
        <taxon>Sordariomycetes</taxon>
        <taxon>Hypocreomycetidae</taxon>
        <taxon>Hypocreales</taxon>
        <taxon>Clavicipitaceae</taxon>
        <taxon>Conoideocrella</taxon>
    </lineage>
</organism>
<feature type="region of interest" description="Disordered" evidence="8">
    <location>
        <begin position="578"/>
        <end position="600"/>
    </location>
</feature>
<dbReference type="Gene3D" id="1.50.10.10">
    <property type="match status" value="1"/>
</dbReference>
<comment type="caution">
    <text evidence="9">The sequence shown here is derived from an EMBL/GenBank/DDBJ whole genome shotgun (WGS) entry which is preliminary data.</text>
</comment>
<keyword evidence="6" id="KW-0106">Calcium</keyword>
<dbReference type="Proteomes" id="UP001251528">
    <property type="component" value="Unassembled WGS sequence"/>
</dbReference>
<feature type="active site" description="Proton donor" evidence="5">
    <location>
        <position position="458"/>
    </location>
</feature>
<evidence type="ECO:0000256" key="6">
    <source>
        <dbReference type="PIRSR" id="PIRSR601382-2"/>
    </source>
</evidence>
<comment type="cofactor">
    <cofactor evidence="6">
        <name>Ca(2+)</name>
        <dbReference type="ChEBI" id="CHEBI:29108"/>
    </cofactor>
</comment>
<dbReference type="GO" id="GO:0004571">
    <property type="term" value="F:mannosyl-oligosaccharide 1,2-alpha-mannosidase activity"/>
    <property type="evidence" value="ECO:0007669"/>
    <property type="project" value="InterPro"/>
</dbReference>
<dbReference type="SUPFAM" id="SSF48225">
    <property type="entry name" value="Seven-hairpin glycosidases"/>
    <property type="match status" value="1"/>
</dbReference>
<dbReference type="EC" id="3.2.1.-" evidence="7"/>
<feature type="binding site" evidence="6">
    <location>
        <position position="565"/>
    </location>
    <ligand>
        <name>Ca(2+)</name>
        <dbReference type="ChEBI" id="CHEBI:29108"/>
    </ligand>
</feature>
<keyword evidence="4" id="KW-0325">Glycoprotein</keyword>
<gene>
    <name evidence="9" type="ORF">QQS21_000150</name>
</gene>
<protein>
    <recommendedName>
        <fullName evidence="7">alpha-1,2-Mannosidase</fullName>
        <ecNumber evidence="7">3.2.1.-</ecNumber>
    </recommendedName>
</protein>
<evidence type="ECO:0000256" key="4">
    <source>
        <dbReference type="ARBA" id="ARBA00023180"/>
    </source>
</evidence>
<evidence type="ECO:0000256" key="2">
    <source>
        <dbReference type="ARBA" id="ARBA00007658"/>
    </source>
</evidence>
<dbReference type="PANTHER" id="PTHR45679">
    <property type="entry name" value="ER DEGRADATION-ENHANCING ALPHA-MANNOSIDASE-LIKE PROTEIN 2"/>
    <property type="match status" value="1"/>
</dbReference>
<comment type="subcellular location">
    <subcellularLocation>
        <location evidence="1">Endoplasmic reticulum</location>
    </subcellularLocation>
</comment>
<dbReference type="EMBL" id="JASWJB010000001">
    <property type="protein sequence ID" value="KAK2617056.1"/>
    <property type="molecule type" value="Genomic_DNA"/>
</dbReference>
<evidence type="ECO:0000256" key="1">
    <source>
        <dbReference type="ARBA" id="ARBA00004240"/>
    </source>
</evidence>
<dbReference type="PANTHER" id="PTHR45679:SF5">
    <property type="entry name" value="ER DEGRADATION-ENHANCING ALPHA-MANNOSIDASE-LIKE PROTEIN 1"/>
    <property type="match status" value="1"/>
</dbReference>
<dbReference type="InterPro" id="IPR044674">
    <property type="entry name" value="EDEM1/2/3"/>
</dbReference>
<feature type="compositionally biased region" description="Polar residues" evidence="8">
    <location>
        <begin position="832"/>
        <end position="844"/>
    </location>
</feature>
<name>A0AAJ0CZP6_9HYPO</name>
<dbReference type="InterPro" id="IPR012341">
    <property type="entry name" value="6hp_glycosidase-like_sf"/>
</dbReference>
<dbReference type="GO" id="GO:0005509">
    <property type="term" value="F:calcium ion binding"/>
    <property type="evidence" value="ECO:0007669"/>
    <property type="project" value="InterPro"/>
</dbReference>
<comment type="similarity">
    <text evidence="2 7">Belongs to the glycosyl hydrolase 47 family.</text>
</comment>
<keyword evidence="7" id="KW-0378">Hydrolase</keyword>
<keyword evidence="10" id="KW-1185">Reference proteome</keyword>
<feature type="active site" evidence="5">
    <location>
        <position position="479"/>
    </location>
</feature>
<dbReference type="AlphaFoldDB" id="A0AAJ0CZP6"/>
<feature type="active site" description="Proton donor" evidence="5">
    <location>
        <position position="131"/>
    </location>
</feature>
<dbReference type="GO" id="GO:0016020">
    <property type="term" value="C:membrane"/>
    <property type="evidence" value="ECO:0007669"/>
    <property type="project" value="InterPro"/>
</dbReference>
<evidence type="ECO:0000313" key="9">
    <source>
        <dbReference type="EMBL" id="KAK2617056.1"/>
    </source>
</evidence>
<dbReference type="Pfam" id="PF01532">
    <property type="entry name" value="Glyco_hydro_47"/>
    <property type="match status" value="1"/>
</dbReference>